<evidence type="ECO:0000256" key="1">
    <source>
        <dbReference type="ARBA" id="ARBA00001947"/>
    </source>
</evidence>
<comment type="subcellular location">
    <subcellularLocation>
        <location evidence="2">Mitochondrion</location>
    </subcellularLocation>
</comment>
<keyword evidence="8" id="KW-0496">Mitochondrion</keyword>
<evidence type="ECO:0000256" key="2">
    <source>
        <dbReference type="ARBA" id="ARBA00004173"/>
    </source>
</evidence>
<feature type="domain" description="Peptidase M16 C-terminal" evidence="10">
    <location>
        <begin position="181"/>
        <end position="370"/>
    </location>
</feature>
<keyword evidence="4" id="KW-0479">Metal-binding</keyword>
<dbReference type="Pfam" id="PF00675">
    <property type="entry name" value="Peptidase_M16"/>
    <property type="match status" value="1"/>
</dbReference>
<dbReference type="InterPro" id="IPR007863">
    <property type="entry name" value="Peptidase_M16_C"/>
</dbReference>
<dbReference type="SUPFAM" id="SSF63411">
    <property type="entry name" value="LuxS/MPP-like metallohydrolase"/>
    <property type="match status" value="2"/>
</dbReference>
<evidence type="ECO:0000259" key="9">
    <source>
        <dbReference type="Pfam" id="PF00675"/>
    </source>
</evidence>
<dbReference type="GO" id="GO:0046872">
    <property type="term" value="F:metal ion binding"/>
    <property type="evidence" value="ECO:0007669"/>
    <property type="project" value="UniProtKB-KW"/>
</dbReference>
<keyword evidence="3" id="KW-0645">Protease</keyword>
<dbReference type="AlphaFoldDB" id="A0AAJ7RT50"/>
<dbReference type="Gene3D" id="3.30.830.10">
    <property type="entry name" value="Metalloenzyme, LuxS/M16 peptidase-like"/>
    <property type="match status" value="2"/>
</dbReference>
<dbReference type="GO" id="GO:0004222">
    <property type="term" value="F:metalloendopeptidase activity"/>
    <property type="evidence" value="ECO:0007669"/>
    <property type="project" value="TreeGrafter"/>
</dbReference>
<dbReference type="GO" id="GO:0005739">
    <property type="term" value="C:mitochondrion"/>
    <property type="evidence" value="ECO:0007669"/>
    <property type="project" value="UniProtKB-SubCell"/>
</dbReference>
<organism evidence="11 12">
    <name type="scientific">Cephus cinctus</name>
    <name type="common">Wheat stem sawfly</name>
    <dbReference type="NCBI Taxonomy" id="211228"/>
    <lineage>
        <taxon>Eukaryota</taxon>
        <taxon>Metazoa</taxon>
        <taxon>Ecdysozoa</taxon>
        <taxon>Arthropoda</taxon>
        <taxon>Hexapoda</taxon>
        <taxon>Insecta</taxon>
        <taxon>Pterygota</taxon>
        <taxon>Neoptera</taxon>
        <taxon>Endopterygota</taxon>
        <taxon>Hymenoptera</taxon>
        <taxon>Cephoidea</taxon>
        <taxon>Cephidae</taxon>
        <taxon>Cephus</taxon>
    </lineage>
</organism>
<evidence type="ECO:0000256" key="5">
    <source>
        <dbReference type="ARBA" id="ARBA00022801"/>
    </source>
</evidence>
<name>A0AAJ7RT50_CEPCN</name>
<dbReference type="PANTHER" id="PTHR11851">
    <property type="entry name" value="METALLOPROTEASE"/>
    <property type="match status" value="1"/>
</dbReference>
<dbReference type="InterPro" id="IPR011765">
    <property type="entry name" value="Pept_M16_N"/>
</dbReference>
<sequence>MMLTLRRSFCSHRGPRSISFSTWNKSFQRKTKSDSCYERFRVPEAGSMYEMPEERGAALFMEHLIFRRTRCRKQEQLELELEKIGGKLAALATRDIFLFYGTSPSCDTEKIVELLADVVLNGITCDEDVIKERFVILRELAEMETDYEGVVMDYLQDIAYQGTELSKSIYPESCIIKNLCAEHVNNFRERLFQPCFMTMVSTGGTSLCEIQRMASKYFIGVEQDSEPIPGDCRMKYFASGSPFRYSGSELRLRDDDEKFACVAVAIEGPGYAKCQDHCTLTVAKEIMGSWDMSYGGGSNNAPYLAVEAFKTHLCYSYKSFNFGWGCTGLWGCYFICHKYNLDDMMLLIQSEWKRLCTTITKKEVERAVNQCRTQELTRITNSVDRFFDISLCLFRHGRYESLTDRLAKYENVSVDMIRNVANEYIYDRCPAVVATGPIENLPDYWQIRAAMHSLHH</sequence>
<dbReference type="GO" id="GO:0006627">
    <property type="term" value="P:protein processing involved in protein targeting to mitochondrion"/>
    <property type="evidence" value="ECO:0007669"/>
    <property type="project" value="TreeGrafter"/>
</dbReference>
<evidence type="ECO:0000256" key="4">
    <source>
        <dbReference type="ARBA" id="ARBA00022723"/>
    </source>
</evidence>
<evidence type="ECO:0000259" key="10">
    <source>
        <dbReference type="Pfam" id="PF05193"/>
    </source>
</evidence>
<evidence type="ECO:0000313" key="12">
    <source>
        <dbReference type="RefSeq" id="XP_024946661.1"/>
    </source>
</evidence>
<dbReference type="RefSeq" id="XP_024946661.1">
    <property type="nucleotide sequence ID" value="XM_025090893.1"/>
</dbReference>
<feature type="domain" description="Peptidase M16 N-terminal" evidence="9">
    <location>
        <begin position="44"/>
        <end position="170"/>
    </location>
</feature>
<evidence type="ECO:0000256" key="7">
    <source>
        <dbReference type="ARBA" id="ARBA00023049"/>
    </source>
</evidence>
<keyword evidence="7" id="KW-0482">Metalloprotease</keyword>
<proteinExistence type="predicted"/>
<keyword evidence="11" id="KW-1185">Reference proteome</keyword>
<dbReference type="Pfam" id="PF05193">
    <property type="entry name" value="Peptidase_M16_C"/>
    <property type="match status" value="1"/>
</dbReference>
<dbReference type="Proteomes" id="UP000694920">
    <property type="component" value="Unplaced"/>
</dbReference>
<evidence type="ECO:0000313" key="11">
    <source>
        <dbReference type="Proteomes" id="UP000694920"/>
    </source>
</evidence>
<gene>
    <name evidence="12" type="primary">LOC107273540</name>
</gene>
<dbReference type="GeneID" id="107273540"/>
<keyword evidence="5" id="KW-0378">Hydrolase</keyword>
<accession>A0AAJ7RT50</accession>
<dbReference type="InterPro" id="IPR050361">
    <property type="entry name" value="MPP/UQCRC_Complex"/>
</dbReference>
<evidence type="ECO:0000256" key="8">
    <source>
        <dbReference type="ARBA" id="ARBA00023128"/>
    </source>
</evidence>
<dbReference type="PANTHER" id="PTHR11851:SF149">
    <property type="entry name" value="GH01077P"/>
    <property type="match status" value="1"/>
</dbReference>
<evidence type="ECO:0000256" key="3">
    <source>
        <dbReference type="ARBA" id="ARBA00022670"/>
    </source>
</evidence>
<keyword evidence="6" id="KW-0862">Zinc</keyword>
<evidence type="ECO:0000256" key="6">
    <source>
        <dbReference type="ARBA" id="ARBA00022833"/>
    </source>
</evidence>
<comment type="cofactor">
    <cofactor evidence="1">
        <name>Zn(2+)</name>
        <dbReference type="ChEBI" id="CHEBI:29105"/>
    </cofactor>
</comment>
<protein>
    <submittedName>
        <fullName evidence="12">Cytochrome b-c1 complex subunit 1, mitochondrial isoform X2</fullName>
    </submittedName>
</protein>
<reference evidence="12" key="1">
    <citation type="submission" date="2025-08" db="UniProtKB">
        <authorList>
            <consortium name="RefSeq"/>
        </authorList>
    </citation>
    <scope>IDENTIFICATION</scope>
</reference>
<dbReference type="InterPro" id="IPR011249">
    <property type="entry name" value="Metalloenz_LuxS/M16"/>
</dbReference>